<evidence type="ECO:0000313" key="2">
    <source>
        <dbReference type="EMBL" id="SES10031.1"/>
    </source>
</evidence>
<evidence type="ECO:0000313" key="4">
    <source>
        <dbReference type="Proteomes" id="UP000199221"/>
    </source>
</evidence>
<dbReference type="AlphaFoldDB" id="A0A1H9UL43"/>
<organism evidence="2 4">
    <name type="scientific">Pseudomonas soli</name>
    <dbReference type="NCBI Taxonomy" id="1306993"/>
    <lineage>
        <taxon>Bacteria</taxon>
        <taxon>Pseudomonadati</taxon>
        <taxon>Pseudomonadota</taxon>
        <taxon>Gammaproteobacteria</taxon>
        <taxon>Pseudomonadales</taxon>
        <taxon>Pseudomonadaceae</taxon>
        <taxon>Pseudomonas</taxon>
    </lineage>
</organism>
<dbReference type="PANTHER" id="PTHR39332">
    <property type="entry name" value="BLL4707 PROTEIN"/>
    <property type="match status" value="1"/>
</dbReference>
<proteinExistence type="predicted"/>
<reference evidence="1 5" key="3">
    <citation type="submission" date="2024-01" db="EMBL/GenBank/DDBJ databases">
        <title>Unpublished Manusciprt.</title>
        <authorList>
            <person name="Duman M."/>
            <person name="Valdes E.G."/>
            <person name="Ajmi N."/>
            <person name="Altun S."/>
            <person name="Saticioglu I.B."/>
        </authorList>
    </citation>
    <scope>NUCLEOTIDE SEQUENCE [LARGE SCALE GENOMIC DNA]</scope>
    <source>
        <strain evidence="1 5">139P</strain>
    </source>
</reference>
<dbReference type="Proteomes" id="UP001209279">
    <property type="component" value="Chromosome"/>
</dbReference>
<dbReference type="Proteomes" id="UP001329505">
    <property type="component" value="Unassembled WGS sequence"/>
</dbReference>
<accession>A0A1H9UL43</accession>
<keyword evidence="5" id="KW-1185">Reference proteome</keyword>
<dbReference type="Pfam" id="PF10604">
    <property type="entry name" value="Polyketide_cyc2"/>
    <property type="match status" value="1"/>
</dbReference>
<dbReference type="EMBL" id="FOEQ01000025">
    <property type="protein sequence ID" value="SES10031.1"/>
    <property type="molecule type" value="Genomic_DNA"/>
</dbReference>
<evidence type="ECO:0000313" key="3">
    <source>
        <dbReference type="EMBL" id="UXZ45894.1"/>
    </source>
</evidence>
<dbReference type="GeneID" id="93675224"/>
<dbReference type="EMBL" id="CP083803">
    <property type="protein sequence ID" value="UXZ45894.1"/>
    <property type="molecule type" value="Genomic_DNA"/>
</dbReference>
<protein>
    <submittedName>
        <fullName evidence="2">Polyketide cyclase / dehydrase and lipid transport</fullName>
    </submittedName>
    <submittedName>
        <fullName evidence="1">SRPBCC family protein</fullName>
    </submittedName>
</protein>
<dbReference type="Gene3D" id="3.30.530.20">
    <property type="match status" value="1"/>
</dbReference>
<sequence>MQALKPDTLIRNPQGCLVVSSVEIAAPAANVWNIVGNFAGFPVFIPALAHIEMTGSGVRSVRKKLFKDGNVVIEQLNSRDDQAMNMTWSLIYTSLNIGNLWAAMQVQAIDASRSRATWTIQAEPWEGGPEALPGFQAFLQGFADEAMGNVRNLLS</sequence>
<dbReference type="PANTHER" id="PTHR39332:SF7">
    <property type="entry name" value="SRPBCC FAMILY PROTEIN"/>
    <property type="match status" value="1"/>
</dbReference>
<dbReference type="InterPro" id="IPR019587">
    <property type="entry name" value="Polyketide_cyclase/dehydratase"/>
</dbReference>
<dbReference type="RefSeq" id="WP_023630620.1">
    <property type="nucleotide sequence ID" value="NZ_CATKPM010000026.1"/>
</dbReference>
<dbReference type="CDD" id="cd07821">
    <property type="entry name" value="PYR_PYL_RCAR_like"/>
    <property type="match status" value="1"/>
</dbReference>
<evidence type="ECO:0000313" key="5">
    <source>
        <dbReference type="Proteomes" id="UP001329505"/>
    </source>
</evidence>
<name>A0A1H9UL43_9PSED</name>
<reference evidence="3" key="2">
    <citation type="submission" date="2021-08" db="EMBL/GenBank/DDBJ databases">
        <authorList>
            <person name="Yaryura P.M."/>
            <person name="Bianco M.I."/>
            <person name="Morais C."/>
            <person name="Setubal J.C."/>
        </authorList>
    </citation>
    <scope>NUCLEOTIDE SEQUENCE</scope>
    <source>
        <strain evidence="3">AP1</strain>
    </source>
</reference>
<reference evidence="2 4" key="1">
    <citation type="submission" date="2016-10" db="EMBL/GenBank/DDBJ databases">
        <authorList>
            <person name="de Groot N.N."/>
        </authorList>
    </citation>
    <scope>NUCLEOTIDE SEQUENCE [LARGE SCALE GENOMIC DNA]</scope>
    <source>
        <strain evidence="2 4">LMG 27941</strain>
    </source>
</reference>
<dbReference type="EMBL" id="JAZDQQ010000044">
    <property type="protein sequence ID" value="MEE1883685.1"/>
    <property type="molecule type" value="Genomic_DNA"/>
</dbReference>
<gene>
    <name evidence="3" type="ORF">K7K07_02585</name>
    <name evidence="2" type="ORF">SAMN05216230_1252</name>
    <name evidence="1" type="ORF">V0R55_26335</name>
</gene>
<evidence type="ECO:0000313" key="1">
    <source>
        <dbReference type="EMBL" id="MEE1883685.1"/>
    </source>
</evidence>
<dbReference type="KEGG" id="pmos:O165_024825"/>
<dbReference type="SUPFAM" id="SSF55961">
    <property type="entry name" value="Bet v1-like"/>
    <property type="match status" value="1"/>
</dbReference>
<dbReference type="InterPro" id="IPR023393">
    <property type="entry name" value="START-like_dom_sf"/>
</dbReference>
<dbReference type="Proteomes" id="UP000199221">
    <property type="component" value="Unassembled WGS sequence"/>
</dbReference>